<reference evidence="1 2" key="2">
    <citation type="submission" date="2013-04" db="EMBL/GenBank/DDBJ databases">
        <title>The Genome Sequence of Bilophila wadsworthia 3_1_6.</title>
        <authorList>
            <consortium name="The Broad Institute Genomics Platform"/>
            <person name="Earl A."/>
            <person name="Ward D."/>
            <person name="Feldgarden M."/>
            <person name="Gevers D."/>
            <person name="Sibley C."/>
            <person name="Strauss J."/>
            <person name="Allen-Vercoe E."/>
            <person name="Walker B."/>
            <person name="Young S."/>
            <person name="Zeng Q."/>
            <person name="Gargeya S."/>
            <person name="Fitzgerald M."/>
            <person name="Haas B."/>
            <person name="Abouelleil A."/>
            <person name="Allen A.W."/>
            <person name="Alvarado L."/>
            <person name="Arachchi H.M."/>
            <person name="Berlin A.M."/>
            <person name="Chapman S.B."/>
            <person name="Gainer-Dewar J."/>
            <person name="Goldberg J."/>
            <person name="Griggs A."/>
            <person name="Gujja S."/>
            <person name="Hansen M."/>
            <person name="Howarth C."/>
            <person name="Imamovic A."/>
            <person name="Ireland A."/>
            <person name="Larimer J."/>
            <person name="McCowan C."/>
            <person name="Murphy C."/>
            <person name="Pearson M."/>
            <person name="Poon T.W."/>
            <person name="Priest M."/>
            <person name="Roberts A."/>
            <person name="Saif S."/>
            <person name="Shea T."/>
            <person name="Sisk P."/>
            <person name="Sykes S."/>
            <person name="Wortman J."/>
            <person name="Nusbaum C."/>
            <person name="Birren B."/>
        </authorList>
    </citation>
    <scope>NUCLEOTIDE SEQUENCE [LARGE SCALE GENOMIC DNA]</scope>
    <source>
        <strain evidence="1 2">3_1_6</strain>
    </source>
</reference>
<dbReference type="STRING" id="563192.HMPREF0179_01604"/>
<evidence type="ECO:0000313" key="1">
    <source>
        <dbReference type="EMBL" id="EFV44538.1"/>
    </source>
</evidence>
<keyword evidence="2" id="KW-1185">Reference proteome</keyword>
<evidence type="ECO:0000313" key="2">
    <source>
        <dbReference type="Proteomes" id="UP000006034"/>
    </source>
</evidence>
<dbReference type="EMBL" id="ADCP02000003">
    <property type="protein sequence ID" value="EFV44538.1"/>
    <property type="molecule type" value="Genomic_DNA"/>
</dbReference>
<dbReference type="AlphaFoldDB" id="E5Y5Z1"/>
<accession>E5Y5Z1</accession>
<dbReference type="HOGENOM" id="CLU_2010835_0_0_7"/>
<dbReference type="Proteomes" id="UP000006034">
    <property type="component" value="Unassembled WGS sequence"/>
</dbReference>
<comment type="caution">
    <text evidence="1">The sequence shown here is derived from an EMBL/GenBank/DDBJ whole genome shotgun (WGS) entry which is preliminary data.</text>
</comment>
<organism evidence="1 2">
    <name type="scientific">Bilophila wadsworthia (strain 3_1_6)</name>
    <dbReference type="NCBI Taxonomy" id="563192"/>
    <lineage>
        <taxon>Bacteria</taxon>
        <taxon>Pseudomonadati</taxon>
        <taxon>Thermodesulfobacteriota</taxon>
        <taxon>Desulfovibrionia</taxon>
        <taxon>Desulfovibrionales</taxon>
        <taxon>Desulfovibrionaceae</taxon>
        <taxon>Bilophila</taxon>
    </lineage>
</organism>
<protein>
    <submittedName>
        <fullName evidence="1">Uncharacterized protein</fullName>
    </submittedName>
</protein>
<gene>
    <name evidence="1" type="ORF">HMPREF0179_01604</name>
</gene>
<reference evidence="1 2" key="1">
    <citation type="submission" date="2010-10" db="EMBL/GenBank/DDBJ databases">
        <authorList>
            <consortium name="The Broad Institute Genome Sequencing Platform"/>
            <person name="Ward D."/>
            <person name="Earl A."/>
            <person name="Feldgarden M."/>
            <person name="Young S.K."/>
            <person name="Gargeya S."/>
            <person name="Zeng Q."/>
            <person name="Alvarado L."/>
            <person name="Berlin A."/>
            <person name="Bochicchio J."/>
            <person name="Chapman S.B."/>
            <person name="Chen Z."/>
            <person name="Freedman E."/>
            <person name="Gellesch M."/>
            <person name="Goldberg J."/>
            <person name="Griggs A."/>
            <person name="Gujja S."/>
            <person name="Heilman E."/>
            <person name="Heiman D."/>
            <person name="Howarth C."/>
            <person name="Mehta T."/>
            <person name="Neiman D."/>
            <person name="Pearson M."/>
            <person name="Roberts A."/>
            <person name="Saif S."/>
            <person name="Shea T."/>
            <person name="Shenoy N."/>
            <person name="Sisk P."/>
            <person name="Stolte C."/>
            <person name="Sykes S."/>
            <person name="White J."/>
            <person name="Yandava C."/>
            <person name="Allen-Vercoe E."/>
            <person name="Sibley C."/>
            <person name="Ambrose C.E."/>
            <person name="Strauss J."/>
            <person name="Daigneault M."/>
            <person name="Haas B."/>
            <person name="Nusbaum C."/>
            <person name="Birren B."/>
        </authorList>
    </citation>
    <scope>NUCLEOTIDE SEQUENCE [LARGE SCALE GENOMIC DNA]</scope>
    <source>
        <strain evidence="1 2">3_1_6</strain>
    </source>
</reference>
<dbReference type="RefSeq" id="WP_005026976.1">
    <property type="nucleotide sequence ID" value="NZ_KE150240.1"/>
</dbReference>
<sequence>MSRKIRELAIPKYKKDWPGKTLLMKEACPTTRMSPYEYGERLPSLIEAGVLVKLERFLSKSEATLSGHSDLYQWAEKEGQRVIKIGWRCPRCAVCHEDYIPESFIRQKKAIFVEFTGTEGEEA</sequence>
<proteinExistence type="predicted"/>
<name>E5Y5Z1_BILW3</name>
<dbReference type="GeneID" id="78087304"/>